<dbReference type="PROSITE" id="PS50817">
    <property type="entry name" value="INTEIN_N_TER"/>
    <property type="match status" value="1"/>
</dbReference>
<dbReference type="EMBL" id="LCJU01000018">
    <property type="protein sequence ID" value="KKT84524.1"/>
    <property type="molecule type" value="Genomic_DNA"/>
</dbReference>
<evidence type="ECO:0000313" key="4">
    <source>
        <dbReference type="Proteomes" id="UP000034504"/>
    </source>
</evidence>
<dbReference type="InterPro" id="IPR006141">
    <property type="entry name" value="Intein_N"/>
</dbReference>
<comment type="caution">
    <text evidence="3">The sequence shown here is derived from an EMBL/GenBank/DDBJ whole genome shotgun (WGS) entry which is preliminary data.</text>
</comment>
<dbReference type="SMART" id="SM00306">
    <property type="entry name" value="HintN"/>
    <property type="match status" value="1"/>
</dbReference>
<dbReference type="Proteomes" id="UP000034504">
    <property type="component" value="Unassembled WGS sequence"/>
</dbReference>
<dbReference type="InterPro" id="IPR036844">
    <property type="entry name" value="Hint_dom_sf"/>
</dbReference>
<dbReference type="CDD" id="cd00081">
    <property type="entry name" value="Hint"/>
    <property type="match status" value="1"/>
</dbReference>
<accession>A0A0G1NK07</accession>
<gene>
    <name evidence="3" type="ORF">UW82_C0018G0002</name>
</gene>
<dbReference type="GO" id="GO:0016539">
    <property type="term" value="P:intein-mediated protein splicing"/>
    <property type="evidence" value="ECO:0007669"/>
    <property type="project" value="InterPro"/>
</dbReference>
<feature type="signal peptide" evidence="1">
    <location>
        <begin position="1"/>
        <end position="23"/>
    </location>
</feature>
<dbReference type="Pfam" id="PF01079">
    <property type="entry name" value="Hint"/>
    <property type="match status" value="1"/>
</dbReference>
<dbReference type="NCBIfam" id="TIGR01445">
    <property type="entry name" value="intein_Nterm"/>
    <property type="match status" value="1"/>
</dbReference>
<evidence type="ECO:0000256" key="1">
    <source>
        <dbReference type="SAM" id="SignalP"/>
    </source>
</evidence>
<keyword evidence="1" id="KW-0732">Signal</keyword>
<proteinExistence type="predicted"/>
<dbReference type="AlphaFoldDB" id="A0A0G1NK07"/>
<feature type="chain" id="PRO_5002538874" evidence="1">
    <location>
        <begin position="24"/>
        <end position="195"/>
    </location>
</feature>
<sequence length="195" mass="21351">MTKIWLILTVFSFVLIFPKAVFAACSPPIVEDYRCTADSGCNCNIYWGPNEKLCINDNPDYSTTCPLGGGNYGHWSQHQEWVCSGGDVACGGGEPACFLAGTKVDTPSGQKNIEDLKEGDKVLSFDKTTKKVVENYVLTPVVTTKTGYYLIKTVSGREIKVTAEHPIYVGTKSSLLRRIFGYSNPVITSYSLITP</sequence>
<dbReference type="Gene3D" id="2.170.16.10">
    <property type="entry name" value="Hedgehog/Intein (Hint) domain"/>
    <property type="match status" value="1"/>
</dbReference>
<evidence type="ECO:0000259" key="2">
    <source>
        <dbReference type="SMART" id="SM00306"/>
    </source>
</evidence>
<dbReference type="SUPFAM" id="SSF51294">
    <property type="entry name" value="Hedgehog/intein (Hint) domain"/>
    <property type="match status" value="1"/>
</dbReference>
<name>A0A0G1NK07_UNCKA</name>
<dbReference type="InterPro" id="IPR003587">
    <property type="entry name" value="Hint_dom_N"/>
</dbReference>
<dbReference type="InterPro" id="IPR001767">
    <property type="entry name" value="Hedgehog_Hint"/>
</dbReference>
<organism evidence="3 4">
    <name type="scientific">candidate division WWE3 bacterium GW2011_GWC2_44_9</name>
    <dbReference type="NCBI Taxonomy" id="1619125"/>
    <lineage>
        <taxon>Bacteria</taxon>
        <taxon>Katanobacteria</taxon>
    </lineage>
</organism>
<reference evidence="3 4" key="1">
    <citation type="journal article" date="2015" name="Nature">
        <title>rRNA introns, odd ribosomes, and small enigmatic genomes across a large radiation of phyla.</title>
        <authorList>
            <person name="Brown C.T."/>
            <person name="Hug L.A."/>
            <person name="Thomas B.C."/>
            <person name="Sharon I."/>
            <person name="Castelle C.J."/>
            <person name="Singh A."/>
            <person name="Wilkins M.J."/>
            <person name="Williams K.H."/>
            <person name="Banfield J.F."/>
        </authorList>
    </citation>
    <scope>NUCLEOTIDE SEQUENCE [LARGE SCALE GENOMIC DNA]</scope>
</reference>
<dbReference type="GO" id="GO:0016540">
    <property type="term" value="P:protein autoprocessing"/>
    <property type="evidence" value="ECO:0007669"/>
    <property type="project" value="InterPro"/>
</dbReference>
<feature type="domain" description="Hint" evidence="2">
    <location>
        <begin position="95"/>
        <end position="190"/>
    </location>
</feature>
<protein>
    <submittedName>
        <fullName evidence="3">Hedgehog/intein hint domain-containing protein</fullName>
    </submittedName>
</protein>
<evidence type="ECO:0000313" key="3">
    <source>
        <dbReference type="EMBL" id="KKT84524.1"/>
    </source>
</evidence>